<keyword evidence="2" id="KW-1185">Reference proteome</keyword>
<proteinExistence type="predicted"/>
<sequence>VKYRSVSRAVSAGTSEPKDFIFILSILSISIMSGTKEEDRKGSSEWREFFWNPRTHEFMGRTASSWGESCPLTPSVCLSVRSVPL</sequence>
<dbReference type="Proteomes" id="UP000805704">
    <property type="component" value="Chromosome 21"/>
</dbReference>
<dbReference type="EMBL" id="CM024809">
    <property type="protein sequence ID" value="KAG8005870.1"/>
    <property type="molecule type" value="Genomic_DNA"/>
</dbReference>
<feature type="non-terminal residue" evidence="1">
    <location>
        <position position="1"/>
    </location>
</feature>
<comment type="caution">
    <text evidence="1">The sequence shown here is derived from an EMBL/GenBank/DDBJ whole genome shotgun (WGS) entry which is preliminary data.</text>
</comment>
<evidence type="ECO:0000313" key="2">
    <source>
        <dbReference type="Proteomes" id="UP000805704"/>
    </source>
</evidence>
<protein>
    <submittedName>
        <fullName evidence="1">Uncharacterized protein</fullName>
    </submittedName>
</protein>
<gene>
    <name evidence="1" type="ORF">GBF38_004861</name>
</gene>
<name>A0ACB7EUG9_NIBAL</name>
<organism evidence="1 2">
    <name type="scientific">Nibea albiflora</name>
    <name type="common">Yellow drum</name>
    <name type="synonym">Corvina albiflora</name>
    <dbReference type="NCBI Taxonomy" id="240163"/>
    <lineage>
        <taxon>Eukaryota</taxon>
        <taxon>Metazoa</taxon>
        <taxon>Chordata</taxon>
        <taxon>Craniata</taxon>
        <taxon>Vertebrata</taxon>
        <taxon>Euteleostomi</taxon>
        <taxon>Actinopterygii</taxon>
        <taxon>Neopterygii</taxon>
        <taxon>Teleostei</taxon>
        <taxon>Neoteleostei</taxon>
        <taxon>Acanthomorphata</taxon>
        <taxon>Eupercaria</taxon>
        <taxon>Sciaenidae</taxon>
        <taxon>Nibea</taxon>
    </lineage>
</organism>
<accession>A0ACB7EUG9</accession>
<evidence type="ECO:0000313" key="1">
    <source>
        <dbReference type="EMBL" id="KAG8005870.1"/>
    </source>
</evidence>
<reference evidence="1" key="1">
    <citation type="submission" date="2020-04" db="EMBL/GenBank/DDBJ databases">
        <title>A chromosome-scale assembly and high-density genetic map of the yellow drum (Nibea albiflora) genome.</title>
        <authorList>
            <person name="Xu D."/>
            <person name="Zhang W."/>
            <person name="Chen R."/>
            <person name="Tan P."/>
            <person name="Wang L."/>
            <person name="Song H."/>
            <person name="Tian L."/>
            <person name="Zhu Q."/>
            <person name="Wang B."/>
        </authorList>
    </citation>
    <scope>NUCLEOTIDE SEQUENCE</scope>
    <source>
        <strain evidence="1">ZJHYS-2018</strain>
    </source>
</reference>